<reference evidence="1 2" key="1">
    <citation type="submission" date="2016-10" db="EMBL/GenBank/DDBJ databases">
        <title>Genome Sequence of Bacillus weihenstephanensis GM6LP.</title>
        <authorList>
            <person name="Poehlein A."/>
            <person name="Wemheuer F."/>
            <person name="Hollensteiner J."/>
            <person name="Wemheuer B."/>
        </authorList>
    </citation>
    <scope>NUCLEOTIDE SEQUENCE [LARGE SCALE GENOMIC DNA]</scope>
    <source>
        <strain evidence="1 2">GM6LP</strain>
    </source>
</reference>
<organism evidence="1 2">
    <name type="scientific">Bacillus mycoides</name>
    <dbReference type="NCBI Taxonomy" id="1405"/>
    <lineage>
        <taxon>Bacteria</taxon>
        <taxon>Bacillati</taxon>
        <taxon>Bacillota</taxon>
        <taxon>Bacilli</taxon>
        <taxon>Bacillales</taxon>
        <taxon>Bacillaceae</taxon>
        <taxon>Bacillus</taxon>
        <taxon>Bacillus cereus group</taxon>
    </lineage>
</organism>
<dbReference type="AlphaFoldDB" id="A0AAP8KUS0"/>
<dbReference type="Proteomes" id="UP000236165">
    <property type="component" value="Unassembled WGS sequence"/>
</dbReference>
<dbReference type="EMBL" id="MKZQ01000035">
    <property type="protein sequence ID" value="PJN70233.1"/>
    <property type="molecule type" value="Genomic_DNA"/>
</dbReference>
<protein>
    <submittedName>
        <fullName evidence="1">Uncharacterized protein</fullName>
    </submittedName>
</protein>
<accession>A0AAP8KUS0</accession>
<proteinExistence type="predicted"/>
<evidence type="ECO:0000313" key="2">
    <source>
        <dbReference type="Proteomes" id="UP000236165"/>
    </source>
</evidence>
<sequence>MLFGNLIDEWRKKDINFVVDVVEKFCNRNSLDGIDGIYSFLSYVKKIIVDEKIEENMPLLRSFGETAYTLWALDKLEKGHLADTVAKNMMVGGDFGETGVYQSSESGNYFRNLELQLTLALRLLEGGLSFNEGGEGEPDFILNTETFVVEIKAPASKLALLQDIIKAVKQIEMSGKKGVIIVALDHMVVRNKVRDSMEDLPVQIQDIILSILPKDPDFNTIGVIAEWVKWDEGNQHLSTVQPIMNNHKFSDVENQQIIKKVWQVLSIDDISEFPILHGETQNNFNYKKDLIQNIDISREGREFYQSIWGED</sequence>
<dbReference type="RefSeq" id="WP_103458472.1">
    <property type="nucleotide sequence ID" value="NZ_MKZP01000002.1"/>
</dbReference>
<name>A0AAP8KUS0_BACMY</name>
<comment type="caution">
    <text evidence="1">The sequence shown here is derived from an EMBL/GenBank/DDBJ whole genome shotgun (WGS) entry which is preliminary data.</text>
</comment>
<gene>
    <name evidence="1" type="ORF">BACWE_32740</name>
</gene>
<evidence type="ECO:0000313" key="1">
    <source>
        <dbReference type="EMBL" id="PJN70233.1"/>
    </source>
</evidence>